<evidence type="ECO:0000313" key="3">
    <source>
        <dbReference type="EMBL" id="MFI7587543.1"/>
    </source>
</evidence>
<name>A0ABW8ANH5_9ACTN</name>
<dbReference type="PANTHER" id="PTHR19372:SF7">
    <property type="entry name" value="SULFITE OXIDASE, MITOCHONDRIAL"/>
    <property type="match status" value="1"/>
</dbReference>
<dbReference type="InterPro" id="IPR000572">
    <property type="entry name" value="OxRdtase_Mopterin-bd_dom"/>
</dbReference>
<feature type="transmembrane region" description="Helical" evidence="1">
    <location>
        <begin position="117"/>
        <end position="138"/>
    </location>
</feature>
<evidence type="ECO:0000259" key="2">
    <source>
        <dbReference type="Pfam" id="PF00174"/>
    </source>
</evidence>
<evidence type="ECO:0000256" key="1">
    <source>
        <dbReference type="SAM" id="Phobius"/>
    </source>
</evidence>
<feature type="transmembrane region" description="Helical" evidence="1">
    <location>
        <begin position="159"/>
        <end position="180"/>
    </location>
</feature>
<accession>A0ABW8ANH5</accession>
<dbReference type="RefSeq" id="WP_398279433.1">
    <property type="nucleotide sequence ID" value="NZ_JBITLV010000003.1"/>
</dbReference>
<dbReference type="Pfam" id="PF00174">
    <property type="entry name" value="Oxidored_molyb"/>
    <property type="match status" value="1"/>
</dbReference>
<dbReference type="Proteomes" id="UP001612915">
    <property type="component" value="Unassembled WGS sequence"/>
</dbReference>
<feature type="transmembrane region" description="Helical" evidence="1">
    <location>
        <begin position="66"/>
        <end position="86"/>
    </location>
</feature>
<comment type="caution">
    <text evidence="3">The sequence shown here is derived from an EMBL/GenBank/DDBJ whole genome shotgun (WGS) entry which is preliminary data.</text>
</comment>
<dbReference type="SUPFAM" id="SSF81296">
    <property type="entry name" value="E set domains"/>
    <property type="match status" value="1"/>
</dbReference>
<gene>
    <name evidence="3" type="ORF">ACIB24_10765</name>
</gene>
<keyword evidence="1" id="KW-0812">Transmembrane</keyword>
<dbReference type="PANTHER" id="PTHR19372">
    <property type="entry name" value="SULFITE REDUCTASE"/>
    <property type="match status" value="1"/>
</dbReference>
<sequence>MLSQYSRGALSGLLAGGLALGVAELAAGALGRPVSPAIVVGGAAVDRTPRFLKEFAIRTFGENDKLVLLSGVFATIALMAALIGVLAVRRRRAGLVAVAMLGLVAAGAAATRPTFRWYDLLPSLLAAVVGVVALARLLGSQGLGADAEREDAGPGRRGLLVTGGALVLAGLSGVGGRFLLRTRADVEASRRAVVLPRPVQPAEALPDGAQLKLRGLSTFFTPSADFYRVDTALSVPRLTTDEWQLKVHGKVDRELTLSYDELLKRPVVERDITLTCVSNEVGGKLLGTARWLGVELAPLLRELGVHADADQLVGTSSDGMTIGTPVSVVLDGRDALLAVAMNGEPLRPEHGFPVRMVVPGLYGYVSATKWLVDLELSRFDAFDPYWVRRGWAEQAPIKTGSRIDTPKPLSRTASGTIAVAGVAWAQHRGVQAVEVRVDGGAWQEAELSSAASKDLWRQWVWRWDAAPGSHTLQVRATDGTGAVQTQEREEPFPNGASGWHSIVVTIV</sequence>
<feature type="domain" description="Oxidoreductase molybdopterin-binding" evidence="2">
    <location>
        <begin position="233"/>
        <end position="380"/>
    </location>
</feature>
<dbReference type="Gene3D" id="3.90.420.10">
    <property type="entry name" value="Oxidoreductase, molybdopterin-binding domain"/>
    <property type="match status" value="1"/>
</dbReference>
<proteinExistence type="predicted"/>
<dbReference type="InterPro" id="IPR036374">
    <property type="entry name" value="OxRdtase_Mopterin-bd_sf"/>
</dbReference>
<keyword evidence="4" id="KW-1185">Reference proteome</keyword>
<organism evidence="3 4">
    <name type="scientific">Spongisporangium articulatum</name>
    <dbReference type="NCBI Taxonomy" id="3362603"/>
    <lineage>
        <taxon>Bacteria</taxon>
        <taxon>Bacillati</taxon>
        <taxon>Actinomycetota</taxon>
        <taxon>Actinomycetes</taxon>
        <taxon>Kineosporiales</taxon>
        <taxon>Kineosporiaceae</taxon>
        <taxon>Spongisporangium</taxon>
    </lineage>
</organism>
<dbReference type="EMBL" id="JBITLV010000003">
    <property type="protein sequence ID" value="MFI7587543.1"/>
    <property type="molecule type" value="Genomic_DNA"/>
</dbReference>
<feature type="transmembrane region" description="Helical" evidence="1">
    <location>
        <begin position="93"/>
        <end position="111"/>
    </location>
</feature>
<keyword evidence="1" id="KW-0472">Membrane</keyword>
<reference evidence="3 4" key="1">
    <citation type="submission" date="2024-10" db="EMBL/GenBank/DDBJ databases">
        <title>The Natural Products Discovery Center: Release of the First 8490 Sequenced Strains for Exploring Actinobacteria Biosynthetic Diversity.</title>
        <authorList>
            <person name="Kalkreuter E."/>
            <person name="Kautsar S.A."/>
            <person name="Yang D."/>
            <person name="Bader C.D."/>
            <person name="Teijaro C.N."/>
            <person name="Fluegel L."/>
            <person name="Davis C.M."/>
            <person name="Simpson J.R."/>
            <person name="Lauterbach L."/>
            <person name="Steele A.D."/>
            <person name="Gui C."/>
            <person name="Meng S."/>
            <person name="Li G."/>
            <person name="Viehrig K."/>
            <person name="Ye F."/>
            <person name="Su P."/>
            <person name="Kiefer A.F."/>
            <person name="Nichols A."/>
            <person name="Cepeda A.J."/>
            <person name="Yan W."/>
            <person name="Fan B."/>
            <person name="Jiang Y."/>
            <person name="Adhikari A."/>
            <person name="Zheng C.-J."/>
            <person name="Schuster L."/>
            <person name="Cowan T.M."/>
            <person name="Smanski M.J."/>
            <person name="Chevrette M.G."/>
            <person name="De Carvalho L.P.S."/>
            <person name="Shen B."/>
        </authorList>
    </citation>
    <scope>NUCLEOTIDE SEQUENCE [LARGE SCALE GENOMIC DNA]</scope>
    <source>
        <strain evidence="3 4">NPDC049639</strain>
    </source>
</reference>
<evidence type="ECO:0000313" key="4">
    <source>
        <dbReference type="Proteomes" id="UP001612915"/>
    </source>
</evidence>
<dbReference type="Gene3D" id="2.60.40.650">
    <property type="match status" value="1"/>
</dbReference>
<keyword evidence="1" id="KW-1133">Transmembrane helix</keyword>
<protein>
    <submittedName>
        <fullName evidence="3">Molybdopterin-dependent oxidoreductase</fullName>
    </submittedName>
</protein>
<dbReference type="SUPFAM" id="SSF56524">
    <property type="entry name" value="Oxidoreductase molybdopterin-binding domain"/>
    <property type="match status" value="1"/>
</dbReference>
<dbReference type="InterPro" id="IPR014756">
    <property type="entry name" value="Ig_E-set"/>
</dbReference>